<evidence type="ECO:0000256" key="1">
    <source>
        <dbReference type="SAM" id="MobiDB-lite"/>
    </source>
</evidence>
<dbReference type="AlphaFoldDB" id="A0A4V3XFG3"/>
<feature type="compositionally biased region" description="Low complexity" evidence="1">
    <location>
        <begin position="30"/>
        <end position="51"/>
    </location>
</feature>
<sequence>MATQALASNAGSLDDSHIPTPPSRKRKSDTPSTVTSKKSRTTPTRTAASSSNPAAQALVTAVLANTPAYLDPANPQAMGNAMVTLASYARQLEIALAAGAGAGGSGSAQPPQKSREQLAAAAEKLCKTVVNGIRKQMSWKPSCKTGSARFVYDGICPDPSVFGVLMGLDGPPTWKMKKFSKEDFEELFGEIQASVRRDRNDRYDYLFITSKDVNMLQTSANHVLLQTDDLDELMTSILLIPQSNQSNNPLAIHHTSISMVSGFRLNVCTRQMREIVMAVLKDNTNNYGMNAHEIMKAAKDKFPNEVTSTVGLTMDTHKPLDKAEHPLSSMRHLKKVILEDMAARQQIERINIKNGGFNANGEPVVRVKSSKGAELLPTKKPKTGVEFLWRLLPGGSAFLDIGDNSRPPARKGKLRSEIYISRKPALVQRKDVMKE</sequence>
<organism evidence="2 3">
    <name type="scientific">Bondarzewia mesenterica</name>
    <dbReference type="NCBI Taxonomy" id="1095465"/>
    <lineage>
        <taxon>Eukaryota</taxon>
        <taxon>Fungi</taxon>
        <taxon>Dikarya</taxon>
        <taxon>Basidiomycota</taxon>
        <taxon>Agaricomycotina</taxon>
        <taxon>Agaricomycetes</taxon>
        <taxon>Russulales</taxon>
        <taxon>Bondarzewiaceae</taxon>
        <taxon>Bondarzewia</taxon>
    </lineage>
</organism>
<comment type="caution">
    <text evidence="2">The sequence shown here is derived from an EMBL/GenBank/DDBJ whole genome shotgun (WGS) entry which is preliminary data.</text>
</comment>
<evidence type="ECO:0000313" key="3">
    <source>
        <dbReference type="Proteomes" id="UP000310158"/>
    </source>
</evidence>
<gene>
    <name evidence="2" type="ORF">EW146_g3382</name>
</gene>
<accession>A0A4V3XFG3</accession>
<reference evidence="2 3" key="1">
    <citation type="submission" date="2019-02" db="EMBL/GenBank/DDBJ databases">
        <title>Genome sequencing of the rare red list fungi Bondarzewia mesenterica.</title>
        <authorList>
            <person name="Buettner E."/>
            <person name="Kellner H."/>
        </authorList>
    </citation>
    <scope>NUCLEOTIDE SEQUENCE [LARGE SCALE GENOMIC DNA]</scope>
    <source>
        <strain evidence="2 3">DSM 108281</strain>
    </source>
</reference>
<dbReference type="EMBL" id="SGPL01000112">
    <property type="protein sequence ID" value="THH17423.1"/>
    <property type="molecule type" value="Genomic_DNA"/>
</dbReference>
<feature type="region of interest" description="Disordered" evidence="1">
    <location>
        <begin position="1"/>
        <end position="53"/>
    </location>
</feature>
<dbReference type="OrthoDB" id="5370359at2759"/>
<keyword evidence="3" id="KW-1185">Reference proteome</keyword>
<dbReference type="Proteomes" id="UP000310158">
    <property type="component" value="Unassembled WGS sequence"/>
</dbReference>
<name>A0A4V3XFG3_9AGAM</name>
<proteinExistence type="predicted"/>
<feature type="compositionally biased region" description="Polar residues" evidence="1">
    <location>
        <begin position="1"/>
        <end position="11"/>
    </location>
</feature>
<evidence type="ECO:0000313" key="2">
    <source>
        <dbReference type="EMBL" id="THH17423.1"/>
    </source>
</evidence>
<protein>
    <submittedName>
        <fullName evidence="2">Uncharacterized protein</fullName>
    </submittedName>
</protein>